<dbReference type="PANTHER" id="PTHR23032">
    <property type="entry name" value="BRO1 DOMAIN-CONTAINING PROTEIN BROX"/>
    <property type="match status" value="1"/>
</dbReference>
<gene>
    <name evidence="3" type="ORF">A3770_16p78520</name>
</gene>
<dbReference type="InterPro" id="IPR038499">
    <property type="entry name" value="BRO1_sf"/>
</dbReference>
<dbReference type="STRING" id="1764295.A0A5B8N0N7"/>
<proteinExistence type="inferred from homology"/>
<protein>
    <submittedName>
        <fullName evidence="3">BRO1 domain-containing protein</fullName>
    </submittedName>
</protein>
<keyword evidence="4" id="KW-1185">Reference proteome</keyword>
<dbReference type="AlphaFoldDB" id="A0A5B8N0N7"/>
<reference evidence="3 4" key="1">
    <citation type="submission" date="2018-07" db="EMBL/GenBank/DDBJ databases">
        <title>The complete nuclear genome of the prasinophyte Chloropicon primus (CCMP1205).</title>
        <authorList>
            <person name="Pombert J.-F."/>
            <person name="Otis C."/>
            <person name="Turmel M."/>
            <person name="Lemieux C."/>
        </authorList>
    </citation>
    <scope>NUCLEOTIDE SEQUENCE [LARGE SCALE GENOMIC DNA]</scope>
    <source>
        <strain evidence="3 4">CCMP1205</strain>
    </source>
</reference>
<name>A0A5B8N0N7_9CHLO</name>
<comment type="similarity">
    <text evidence="1">Belongs to the BROX family.</text>
</comment>
<dbReference type="SMART" id="SM01041">
    <property type="entry name" value="BRO1"/>
    <property type="match status" value="1"/>
</dbReference>
<evidence type="ECO:0000256" key="1">
    <source>
        <dbReference type="ARBA" id="ARBA00008901"/>
    </source>
</evidence>
<dbReference type="Proteomes" id="UP000316726">
    <property type="component" value="Chromosome 16"/>
</dbReference>
<dbReference type="PANTHER" id="PTHR23032:SF13">
    <property type="entry name" value="BRO1 DOMAIN-CONTAINING PROTEIN BROX"/>
    <property type="match status" value="1"/>
</dbReference>
<dbReference type="EMBL" id="CP031049">
    <property type="protein sequence ID" value="QDZ25334.1"/>
    <property type="molecule type" value="Genomic_DNA"/>
</dbReference>
<dbReference type="Pfam" id="PF03097">
    <property type="entry name" value="BRO1"/>
    <property type="match status" value="1"/>
</dbReference>
<evidence type="ECO:0000313" key="3">
    <source>
        <dbReference type="EMBL" id="QDZ25334.1"/>
    </source>
</evidence>
<dbReference type="InterPro" id="IPR004328">
    <property type="entry name" value="BRO1_dom"/>
</dbReference>
<accession>A0A5B8N0N7</accession>
<dbReference type="InterPro" id="IPR038898">
    <property type="entry name" value="BROX"/>
</dbReference>
<feature type="domain" description="BRO1" evidence="2">
    <location>
        <begin position="33"/>
        <end position="382"/>
    </location>
</feature>
<sequence>MTTMEVEKEVQERCLTCHAASRSGIPPCLGLAHEVAASSGATKKGILNFNTNNRPLSDEEKEKERERACELLTLSQDICNARSHAACLDKHVERQTEKAKDYCCMLSRVLEREEDDLLTCQFKWRTYITATNGSLDLTIKDVAQELRVALANYAQCVRLNALQEIDDSRSEEDLAVVCKSVVGELRVAAGALEAAGNVKTPKAKAYGIPSEACPSMARSMAKVCLGEAQLVTAHRASLMKLSRPTVSSLYFGAAQFYEEATKEIKGNIGEFNEVSEHQMKYLAFCSWLTTARAIAQMGTHCREQDQVGEAIATMEASRRFLLKCRPLAEDDSAWMEVFQRECERIIGSLSKLRKENEIVFFQTEAKAPVQYPEAKQVVSPLPLEL</sequence>
<dbReference type="Gene3D" id="1.25.40.280">
    <property type="entry name" value="alix/aip1 like domains"/>
    <property type="match status" value="1"/>
</dbReference>
<evidence type="ECO:0000313" key="4">
    <source>
        <dbReference type="Proteomes" id="UP000316726"/>
    </source>
</evidence>
<evidence type="ECO:0000259" key="2">
    <source>
        <dbReference type="SMART" id="SM01041"/>
    </source>
</evidence>
<dbReference type="OrthoDB" id="10266451at2759"/>
<organism evidence="3 4">
    <name type="scientific">Chloropicon primus</name>
    <dbReference type="NCBI Taxonomy" id="1764295"/>
    <lineage>
        <taxon>Eukaryota</taxon>
        <taxon>Viridiplantae</taxon>
        <taxon>Chlorophyta</taxon>
        <taxon>Chloropicophyceae</taxon>
        <taxon>Chloropicales</taxon>
        <taxon>Chloropicaceae</taxon>
        <taxon>Chloropicon</taxon>
    </lineage>
</organism>